<comment type="caution">
    <text evidence="2">The sequence shown here is derived from an EMBL/GenBank/DDBJ whole genome shotgun (WGS) entry which is preliminary data.</text>
</comment>
<dbReference type="InterPro" id="IPR024964">
    <property type="entry name" value="CTLH/CRA"/>
</dbReference>
<evidence type="ECO:0000313" key="3">
    <source>
        <dbReference type="Proteomes" id="UP000740883"/>
    </source>
</evidence>
<dbReference type="Proteomes" id="UP000740883">
    <property type="component" value="Unassembled WGS sequence"/>
</dbReference>
<dbReference type="OrthoDB" id="10252322at2759"/>
<protein>
    <recommendedName>
        <fullName evidence="1">CTLH/CRA C-terminal to LisH motif domain-containing protein</fullName>
    </recommendedName>
</protein>
<name>A0A9P6GVD5_9MICR</name>
<dbReference type="Pfam" id="PF10607">
    <property type="entry name" value="CTLH"/>
    <property type="match status" value="1"/>
</dbReference>
<keyword evidence="3" id="KW-1185">Reference proteome</keyword>
<evidence type="ECO:0000313" key="2">
    <source>
        <dbReference type="EMBL" id="KAF9760577.1"/>
    </source>
</evidence>
<organism evidence="2 3">
    <name type="scientific">Nosema granulosis</name>
    <dbReference type="NCBI Taxonomy" id="83296"/>
    <lineage>
        <taxon>Eukaryota</taxon>
        <taxon>Fungi</taxon>
        <taxon>Fungi incertae sedis</taxon>
        <taxon>Microsporidia</taxon>
        <taxon>Nosematidae</taxon>
        <taxon>Nosema</taxon>
    </lineage>
</organism>
<proteinExistence type="predicted"/>
<gene>
    <name evidence="2" type="ORF">NGRA_3113</name>
</gene>
<evidence type="ECO:0000259" key="1">
    <source>
        <dbReference type="Pfam" id="PF10607"/>
    </source>
</evidence>
<feature type="domain" description="CTLH/CRA C-terminal to LisH motif" evidence="1">
    <location>
        <begin position="49"/>
        <end position="177"/>
    </location>
</feature>
<reference evidence="2 3" key="1">
    <citation type="journal article" date="2020" name="Genome Biol. Evol.">
        <title>Comparative genomics of strictly vertically transmitted, feminizing microsporidia endosymbionts of amphipod crustaceans.</title>
        <authorList>
            <person name="Cormier A."/>
            <person name="Chebbi M.A."/>
            <person name="Giraud I."/>
            <person name="Wattier R."/>
            <person name="Teixeira M."/>
            <person name="Gilbert C."/>
            <person name="Rigaud T."/>
            <person name="Cordaux R."/>
        </authorList>
    </citation>
    <scope>NUCLEOTIDE SEQUENCE [LARGE SCALE GENOMIC DNA]</scope>
    <source>
        <strain evidence="2 3">Ou3-Ou53</strain>
    </source>
</reference>
<dbReference type="AlphaFoldDB" id="A0A9P6GVD5"/>
<sequence length="188" mass="22227">MLENDTKRDMQQIIDRIITDHILYSCSLKTLKMWKKNSTQVSPEEIKNMELRKKVLKYIRNKQTDVAFGILCEENVFEMSNQEDKKLFTKLSKLTFVDFVGKDKIECAILFAKQHLDKKKEFEKLYALIGYDRDVLNEEEFKKNCKDIDRECVIKELNSFLFSKLTGRKCSLLHSAVDYHKTLINVTK</sequence>
<dbReference type="EMBL" id="SBJO01000590">
    <property type="protein sequence ID" value="KAF9760577.1"/>
    <property type="molecule type" value="Genomic_DNA"/>
</dbReference>
<accession>A0A9P6GVD5</accession>